<dbReference type="Proteomes" id="UP000481861">
    <property type="component" value="Unassembled WGS sequence"/>
</dbReference>
<accession>A0A7C8MS15</accession>
<keyword evidence="3" id="KW-1185">Reference proteome</keyword>
<evidence type="ECO:0000313" key="2">
    <source>
        <dbReference type="EMBL" id="KAF2873625.1"/>
    </source>
</evidence>
<name>A0A7C8MS15_9PLEO</name>
<proteinExistence type="predicted"/>
<evidence type="ECO:0000313" key="3">
    <source>
        <dbReference type="Proteomes" id="UP000481861"/>
    </source>
</evidence>
<gene>
    <name evidence="2" type="ORF">BDV95DRAFT_567435</name>
</gene>
<reference evidence="2 3" key="1">
    <citation type="submission" date="2020-01" db="EMBL/GenBank/DDBJ databases">
        <authorList>
            <consortium name="DOE Joint Genome Institute"/>
            <person name="Haridas S."/>
            <person name="Albert R."/>
            <person name="Binder M."/>
            <person name="Bloem J."/>
            <person name="Labutti K."/>
            <person name="Salamov A."/>
            <person name="Andreopoulos B."/>
            <person name="Baker S.E."/>
            <person name="Barry K."/>
            <person name="Bills G."/>
            <person name="Bluhm B.H."/>
            <person name="Cannon C."/>
            <person name="Castanera R."/>
            <person name="Culley D.E."/>
            <person name="Daum C."/>
            <person name="Ezra D."/>
            <person name="Gonzalez J.B."/>
            <person name="Henrissat B."/>
            <person name="Kuo A."/>
            <person name="Liang C."/>
            <person name="Lipzen A."/>
            <person name="Lutzoni F."/>
            <person name="Magnuson J."/>
            <person name="Mondo S."/>
            <person name="Nolan M."/>
            <person name="Ohm R."/>
            <person name="Pangilinan J."/>
            <person name="Park H.-J.H."/>
            <person name="Ramirez L."/>
            <person name="Alfaro M."/>
            <person name="Sun H."/>
            <person name="Tritt A."/>
            <person name="Yoshinaga Y."/>
            <person name="Zwiers L.-H.L."/>
            <person name="Turgeon B.G."/>
            <person name="Goodwin S.B."/>
            <person name="Spatafora J.W."/>
            <person name="Crous P.W."/>
            <person name="Grigoriev I.V."/>
        </authorList>
    </citation>
    <scope>NUCLEOTIDE SEQUENCE [LARGE SCALE GENOMIC DNA]</scope>
    <source>
        <strain evidence="2 3">CBS 611.86</strain>
    </source>
</reference>
<dbReference type="OrthoDB" id="109543at2759"/>
<feature type="region of interest" description="Disordered" evidence="1">
    <location>
        <begin position="85"/>
        <end position="106"/>
    </location>
</feature>
<comment type="caution">
    <text evidence="2">The sequence shown here is derived from an EMBL/GenBank/DDBJ whole genome shotgun (WGS) entry which is preliminary data.</text>
</comment>
<protein>
    <submittedName>
        <fullName evidence="2">Uncharacterized protein</fullName>
    </submittedName>
</protein>
<dbReference type="EMBL" id="JAADJZ010000007">
    <property type="protein sequence ID" value="KAF2873625.1"/>
    <property type="molecule type" value="Genomic_DNA"/>
</dbReference>
<dbReference type="AlphaFoldDB" id="A0A7C8MS15"/>
<evidence type="ECO:0000256" key="1">
    <source>
        <dbReference type="SAM" id="MobiDB-lite"/>
    </source>
</evidence>
<organism evidence="2 3">
    <name type="scientific">Massariosphaeria phaeospora</name>
    <dbReference type="NCBI Taxonomy" id="100035"/>
    <lineage>
        <taxon>Eukaryota</taxon>
        <taxon>Fungi</taxon>
        <taxon>Dikarya</taxon>
        <taxon>Ascomycota</taxon>
        <taxon>Pezizomycotina</taxon>
        <taxon>Dothideomycetes</taxon>
        <taxon>Pleosporomycetidae</taxon>
        <taxon>Pleosporales</taxon>
        <taxon>Pleosporales incertae sedis</taxon>
        <taxon>Massariosphaeria</taxon>
    </lineage>
</organism>
<sequence>MGINIMPTKDQLTAFLKRSIGQSVNAGYSVMPLSQSEAFMLRKMKVPGVGVSPQVHLTRDIERWYYDNGRMSSFFPGRGAQGLGFGRGGRGGGGGRGWGRGRGGRV</sequence>